<evidence type="ECO:0000259" key="2">
    <source>
        <dbReference type="Pfam" id="PF06985"/>
    </source>
</evidence>
<evidence type="ECO:0000256" key="1">
    <source>
        <dbReference type="SAM" id="SignalP"/>
    </source>
</evidence>
<evidence type="ECO:0000313" key="3">
    <source>
        <dbReference type="EMBL" id="KAF2647052.1"/>
    </source>
</evidence>
<dbReference type="PANTHER" id="PTHR33112">
    <property type="entry name" value="DOMAIN PROTEIN, PUTATIVE-RELATED"/>
    <property type="match status" value="1"/>
</dbReference>
<sequence>MNLQTILVLIPILLSHSMWAKTFVYVSNANSSTISRYALDEQNGALELLGNTPAGGKIMPLALSPDKTLLYGALRNVPYSVVTWTINNTTGDLYALATVPVNASYPYITTDKSGKFLLSASYDSNIVTSNRIDKAGIVTSELAGLYKTGPHAHSVVVDATNHSVYVGNLGTDRVLQLHLEENGNLSAIGKGYVQDAKDSGPRHSAISPDNRFLYNLAEMAGTIAQYRRLDDGELVHVKTYPNAVRERYSLTHGIERTNFTGDASHLIWAADIRITPDGRWLYVTERTSSTVAGYEVDESSGELTLVGFWEVEKQPRGIAVDATGSWLLVTGEKSRVVGSYRIDGQTGVLKAAGEAGCGEDANWAVTTVSKGRWVLTSTSRVRLMSAMHIGEKDGENALSWSRRSDYHADPTDNDPSDPMDVCETCRTSILDHLQYYRDSAEEYHNTLESFIESVDKGCYICRSLYLTIPSDTREVLLAKESDTYHSLKWSYHPSFSPPLISIDGLIHTSSLNIYISLYRVQDQPPGVSLVAVKSGSTGSAQPLNQICRWLENCNTHHTTCSNELGDDKPWYPTRLLDLSSTDGRARIIETIETVPKGPYVTLSHCWGTIETPRTTRENLSKFKERLPKLTKTFEDAILVARKLNVDYMWIDSLCIIQGPDLEDWASESAQMSKIYQLALCNIAATASQDGRGGLFFTRAAISPCQVEIPTFLGPDRIWLVDDGLFQREVGSAPLLQRGWVVQEFILACRVVNFSQNQIYWQCKELSASESYPNGLPRSMGVTDRNIHTEIQNLRLSRRNPSLNTVGDRVELWNMLIYRYTQSSLSKSSDKLPALSGVVNYLRDIFPGEYHAGIWQDSIHLYLTWYCVGQYGPDFRPRPAEYRAPTWSWASTDNPVKVLRELRFGDSSKDLCPEDSCSFRG</sequence>
<dbReference type="InterPro" id="IPR019405">
    <property type="entry name" value="Lactonase_7-beta_prop"/>
</dbReference>
<dbReference type="OrthoDB" id="5362512at2759"/>
<gene>
    <name evidence="3" type="ORF">K491DRAFT_763881</name>
</gene>
<dbReference type="Gene3D" id="2.130.10.10">
    <property type="entry name" value="YVTN repeat-like/Quinoprotein amine dehydrogenase"/>
    <property type="match status" value="1"/>
</dbReference>
<dbReference type="InterPro" id="IPR011045">
    <property type="entry name" value="N2O_reductase_N"/>
</dbReference>
<organism evidence="3 4">
    <name type="scientific">Lophiostoma macrostomum CBS 122681</name>
    <dbReference type="NCBI Taxonomy" id="1314788"/>
    <lineage>
        <taxon>Eukaryota</taxon>
        <taxon>Fungi</taxon>
        <taxon>Dikarya</taxon>
        <taxon>Ascomycota</taxon>
        <taxon>Pezizomycotina</taxon>
        <taxon>Dothideomycetes</taxon>
        <taxon>Pleosporomycetidae</taxon>
        <taxon>Pleosporales</taxon>
        <taxon>Lophiostomataceae</taxon>
        <taxon>Lophiostoma</taxon>
    </lineage>
</organism>
<reference evidence="3" key="1">
    <citation type="journal article" date="2020" name="Stud. Mycol.">
        <title>101 Dothideomycetes genomes: a test case for predicting lifestyles and emergence of pathogens.</title>
        <authorList>
            <person name="Haridas S."/>
            <person name="Albert R."/>
            <person name="Binder M."/>
            <person name="Bloem J."/>
            <person name="Labutti K."/>
            <person name="Salamov A."/>
            <person name="Andreopoulos B."/>
            <person name="Baker S."/>
            <person name="Barry K."/>
            <person name="Bills G."/>
            <person name="Bluhm B."/>
            <person name="Cannon C."/>
            <person name="Castanera R."/>
            <person name="Culley D."/>
            <person name="Daum C."/>
            <person name="Ezra D."/>
            <person name="Gonzalez J."/>
            <person name="Henrissat B."/>
            <person name="Kuo A."/>
            <person name="Liang C."/>
            <person name="Lipzen A."/>
            <person name="Lutzoni F."/>
            <person name="Magnuson J."/>
            <person name="Mondo S."/>
            <person name="Nolan M."/>
            <person name="Ohm R."/>
            <person name="Pangilinan J."/>
            <person name="Park H.-J."/>
            <person name="Ramirez L."/>
            <person name="Alfaro M."/>
            <person name="Sun H."/>
            <person name="Tritt A."/>
            <person name="Yoshinaga Y."/>
            <person name="Zwiers L.-H."/>
            <person name="Turgeon B."/>
            <person name="Goodwin S."/>
            <person name="Spatafora J."/>
            <person name="Crous P."/>
            <person name="Grigoriev I."/>
        </authorList>
    </citation>
    <scope>NUCLEOTIDE SEQUENCE</scope>
    <source>
        <strain evidence="3">CBS 122681</strain>
    </source>
</reference>
<feature type="domain" description="Heterokaryon incompatibility" evidence="2">
    <location>
        <begin position="599"/>
        <end position="743"/>
    </location>
</feature>
<dbReference type="AlphaFoldDB" id="A0A6A6SI43"/>
<keyword evidence="1" id="KW-0732">Signal</keyword>
<evidence type="ECO:0000313" key="4">
    <source>
        <dbReference type="Proteomes" id="UP000799324"/>
    </source>
</evidence>
<keyword evidence="3" id="KW-0413">Isomerase</keyword>
<name>A0A6A6SI43_9PLEO</name>
<accession>A0A6A6SI43</accession>
<dbReference type="EMBL" id="MU004714">
    <property type="protein sequence ID" value="KAF2647052.1"/>
    <property type="molecule type" value="Genomic_DNA"/>
</dbReference>
<keyword evidence="4" id="KW-1185">Reference proteome</keyword>
<dbReference type="Pfam" id="PF10282">
    <property type="entry name" value="Lactonase"/>
    <property type="match status" value="1"/>
</dbReference>
<dbReference type="GO" id="GO:0016853">
    <property type="term" value="F:isomerase activity"/>
    <property type="evidence" value="ECO:0007669"/>
    <property type="project" value="UniProtKB-KW"/>
</dbReference>
<feature type="chain" id="PRO_5025564282" evidence="1">
    <location>
        <begin position="21"/>
        <end position="920"/>
    </location>
</feature>
<dbReference type="SUPFAM" id="SSF50974">
    <property type="entry name" value="Nitrous oxide reductase, N-terminal domain"/>
    <property type="match status" value="1"/>
</dbReference>
<dbReference type="PANTHER" id="PTHR33112:SF10">
    <property type="entry name" value="TOL"/>
    <property type="match status" value="1"/>
</dbReference>
<dbReference type="InterPro" id="IPR010730">
    <property type="entry name" value="HET"/>
</dbReference>
<feature type="signal peptide" evidence="1">
    <location>
        <begin position="1"/>
        <end position="20"/>
    </location>
</feature>
<proteinExistence type="predicted"/>
<dbReference type="Pfam" id="PF06985">
    <property type="entry name" value="HET"/>
    <property type="match status" value="1"/>
</dbReference>
<dbReference type="InterPro" id="IPR015943">
    <property type="entry name" value="WD40/YVTN_repeat-like_dom_sf"/>
</dbReference>
<protein>
    <submittedName>
        <fullName evidence="3">Putative isomerase YbhE</fullName>
    </submittedName>
</protein>
<dbReference type="Proteomes" id="UP000799324">
    <property type="component" value="Unassembled WGS sequence"/>
</dbReference>
<feature type="non-terminal residue" evidence="3">
    <location>
        <position position="920"/>
    </location>
</feature>